<keyword evidence="6" id="KW-0833">Ubl conjugation pathway</keyword>
<dbReference type="EC" id="2.3.2.27" evidence="2"/>
<feature type="region of interest" description="Disordered" evidence="8">
    <location>
        <begin position="43"/>
        <end position="136"/>
    </location>
</feature>
<evidence type="ECO:0000256" key="8">
    <source>
        <dbReference type="SAM" id="MobiDB-lite"/>
    </source>
</evidence>
<evidence type="ECO:0000313" key="10">
    <source>
        <dbReference type="EnsemblPlants" id="KRH61936"/>
    </source>
</evidence>
<name>A0A0R0K5H3_SOYBN</name>
<feature type="region of interest" description="Disordered" evidence="8">
    <location>
        <begin position="156"/>
        <end position="189"/>
    </location>
</feature>
<evidence type="ECO:0000313" key="11">
    <source>
        <dbReference type="Proteomes" id="UP000008827"/>
    </source>
</evidence>
<proteinExistence type="predicted"/>
<comment type="catalytic activity">
    <reaction evidence="1">
        <text>S-ubiquitinyl-[E2 ubiquitin-conjugating enzyme]-L-cysteine + [acceptor protein]-L-lysine = [E2 ubiquitin-conjugating enzyme]-L-cysteine + N(6)-ubiquitinyl-[acceptor protein]-L-lysine.</text>
        <dbReference type="EC" id="2.3.2.27"/>
    </reaction>
</comment>
<evidence type="ECO:0000256" key="4">
    <source>
        <dbReference type="ARBA" id="ARBA00022723"/>
    </source>
</evidence>
<feature type="compositionally biased region" description="Polar residues" evidence="8">
    <location>
        <begin position="101"/>
        <end position="117"/>
    </location>
</feature>
<feature type="compositionally biased region" description="Polar residues" evidence="8">
    <location>
        <begin position="330"/>
        <end position="348"/>
    </location>
</feature>
<evidence type="ECO:0000256" key="6">
    <source>
        <dbReference type="ARBA" id="ARBA00022786"/>
    </source>
</evidence>
<keyword evidence="3" id="KW-0808">Transferase</keyword>
<reference evidence="10" key="2">
    <citation type="submission" date="2018-02" db="UniProtKB">
        <authorList>
            <consortium name="EnsemblPlants"/>
        </authorList>
    </citation>
    <scope>IDENTIFICATION</scope>
    <source>
        <strain evidence="10">Williams 82</strain>
    </source>
</reference>
<organism evidence="9">
    <name type="scientific">Glycine max</name>
    <name type="common">Soybean</name>
    <name type="synonym">Glycine hispida</name>
    <dbReference type="NCBI Taxonomy" id="3847"/>
    <lineage>
        <taxon>Eukaryota</taxon>
        <taxon>Viridiplantae</taxon>
        <taxon>Streptophyta</taxon>
        <taxon>Embryophyta</taxon>
        <taxon>Tracheophyta</taxon>
        <taxon>Spermatophyta</taxon>
        <taxon>Magnoliopsida</taxon>
        <taxon>eudicotyledons</taxon>
        <taxon>Gunneridae</taxon>
        <taxon>Pentapetalae</taxon>
        <taxon>rosids</taxon>
        <taxon>fabids</taxon>
        <taxon>Fabales</taxon>
        <taxon>Fabaceae</taxon>
        <taxon>Papilionoideae</taxon>
        <taxon>50 kb inversion clade</taxon>
        <taxon>NPAAA clade</taxon>
        <taxon>indigoferoid/millettioid clade</taxon>
        <taxon>Phaseoleae</taxon>
        <taxon>Glycine</taxon>
        <taxon>Glycine subgen. Soja</taxon>
    </lineage>
</organism>
<keyword evidence="11" id="KW-1185">Reference proteome</keyword>
<evidence type="ECO:0000256" key="1">
    <source>
        <dbReference type="ARBA" id="ARBA00000900"/>
    </source>
</evidence>
<evidence type="ECO:0000256" key="7">
    <source>
        <dbReference type="ARBA" id="ARBA00022833"/>
    </source>
</evidence>
<dbReference type="InterPro" id="IPR045191">
    <property type="entry name" value="MBR1/2-like"/>
</dbReference>
<dbReference type="PANTHER" id="PTHR22937">
    <property type="entry name" value="E3 UBIQUITIN-PROTEIN LIGASE RNF165"/>
    <property type="match status" value="1"/>
</dbReference>
<feature type="compositionally biased region" description="Basic residues" evidence="8">
    <location>
        <begin position="283"/>
        <end position="294"/>
    </location>
</feature>
<evidence type="ECO:0000256" key="3">
    <source>
        <dbReference type="ARBA" id="ARBA00022679"/>
    </source>
</evidence>
<dbReference type="PANTHER" id="PTHR22937:SF190">
    <property type="entry name" value="RING-TYPE E3 UBIQUITIN TRANSFERASE"/>
    <property type="match status" value="1"/>
</dbReference>
<dbReference type="GeneID" id="100787213"/>
<accession>A0A0R0K5H3</accession>
<keyword evidence="5" id="KW-0863">Zinc-finger</keyword>
<dbReference type="RefSeq" id="XP_014630012.1">
    <property type="nucleotide sequence ID" value="XM_014774526.2"/>
</dbReference>
<dbReference type="RefSeq" id="XP_006578203.2">
    <property type="nucleotide sequence ID" value="XM_006578140.4"/>
</dbReference>
<dbReference type="Proteomes" id="UP000008827">
    <property type="component" value="Chromosome 4"/>
</dbReference>
<evidence type="ECO:0000313" key="9">
    <source>
        <dbReference type="EMBL" id="KRH61936.1"/>
    </source>
</evidence>
<dbReference type="EnsemblPlants" id="KRH61936">
    <property type="protein sequence ID" value="KRH61936"/>
    <property type="gene ID" value="GLYMA_04G075400"/>
</dbReference>
<keyword evidence="4" id="KW-0479">Metal-binding</keyword>
<dbReference type="AlphaFoldDB" id="A0A0R0K5H3"/>
<dbReference type="GO" id="GO:0008270">
    <property type="term" value="F:zinc ion binding"/>
    <property type="evidence" value="ECO:0007669"/>
    <property type="project" value="UniProtKB-KW"/>
</dbReference>
<protein>
    <recommendedName>
        <fullName evidence="2">RING-type E3 ubiquitin transferase</fullName>
        <ecNumber evidence="2">2.3.2.27</ecNumber>
    </recommendedName>
</protein>
<sequence length="557" mass="61176">MDEYSAKRATDGVVVPRKGIRHAFRDTANARDQNGQVCSRITCSSRVNTPKGAQIGSSEKGKSLKPSIQSSSAGKEAIGSSSRTFFKTNSPGKPLIKPRKSPSSQLETDSSEISSVQDDSEVSKLAPPPEKSQTNVQAELENTVSGNAMMEVGSSSVVSNTRSRRNFHPKPGLRGQEIKSTGPVTRAGTSRYGLRNLKCNTISDVIPAGCSPSDSTLNRKKDVIKKRNCEGEGSSTGRGKKMSGSSLEARNSGSRNGISISDSRISRNTPHRDRSDSNMAPVRTRKLISGRTRGRLSSQGNANPMPPNESLVKIPDLPRSGGLNIPGVSRHTSVDSPLSCPSSHSRPVTGSEELYGVMPVSPSEYGLTHSLMNLDSFRRRYNMDSIAEVLVALDRIEQDVELTHEQIRLLESNLFLTGLNFYDPHRDMRLDIDNMSYEQLLALEERMGTVSTALTEETLSECLKKSFYQSPPSENAAESCNEHKDDTKCSICQHLIDNITKLVFDSSRAKLNLGRQKSLPLSVYFIVKMRNMWLQMKWGVCNASMRIMWLAYSSGYS</sequence>
<feature type="compositionally biased region" description="Basic and acidic residues" evidence="8">
    <location>
        <begin position="217"/>
        <end position="230"/>
    </location>
</feature>
<feature type="region of interest" description="Disordered" evidence="8">
    <location>
        <begin position="205"/>
        <end position="350"/>
    </location>
</feature>
<reference evidence="9 10" key="1">
    <citation type="journal article" date="2010" name="Nature">
        <title>Genome sequence of the palaeopolyploid soybean.</title>
        <authorList>
            <person name="Schmutz J."/>
            <person name="Cannon S.B."/>
            <person name="Schlueter J."/>
            <person name="Ma J."/>
            <person name="Mitros T."/>
            <person name="Nelson W."/>
            <person name="Hyten D.L."/>
            <person name="Song Q."/>
            <person name="Thelen J.J."/>
            <person name="Cheng J."/>
            <person name="Xu D."/>
            <person name="Hellsten U."/>
            <person name="May G.D."/>
            <person name="Yu Y."/>
            <person name="Sakurai T."/>
            <person name="Umezawa T."/>
            <person name="Bhattacharyya M.K."/>
            <person name="Sandhu D."/>
            <person name="Valliyodan B."/>
            <person name="Lindquist E."/>
            <person name="Peto M."/>
            <person name="Grant D."/>
            <person name="Shu S."/>
            <person name="Goodstein D."/>
            <person name="Barry K."/>
            <person name="Futrell-Griggs M."/>
            <person name="Abernathy B."/>
            <person name="Du J."/>
            <person name="Tian Z."/>
            <person name="Zhu L."/>
            <person name="Gill N."/>
            <person name="Joshi T."/>
            <person name="Libault M."/>
            <person name="Sethuraman A."/>
            <person name="Zhang X.-C."/>
            <person name="Shinozaki K."/>
            <person name="Nguyen H.T."/>
            <person name="Wing R.A."/>
            <person name="Cregan P."/>
            <person name="Specht J."/>
            <person name="Grimwood J."/>
            <person name="Rokhsar D."/>
            <person name="Stacey G."/>
            <person name="Shoemaker R.C."/>
            <person name="Jackson S.A."/>
        </authorList>
    </citation>
    <scope>NUCLEOTIDE SEQUENCE [LARGE SCALE GENOMIC DNA]</scope>
    <source>
        <strain evidence="10">cv. Williams 82</strain>
        <tissue evidence="9">Callus</tissue>
    </source>
</reference>
<evidence type="ECO:0000256" key="5">
    <source>
        <dbReference type="ARBA" id="ARBA00022771"/>
    </source>
</evidence>
<dbReference type="GO" id="GO:0061630">
    <property type="term" value="F:ubiquitin protein ligase activity"/>
    <property type="evidence" value="ECO:0000318"/>
    <property type="project" value="GO_Central"/>
</dbReference>
<dbReference type="OrthoDB" id="8062037at2759"/>
<feature type="compositionally biased region" description="Polar residues" evidence="8">
    <location>
        <begin position="66"/>
        <end position="91"/>
    </location>
</feature>
<feature type="compositionally biased region" description="Polar residues" evidence="8">
    <location>
        <begin position="233"/>
        <end position="268"/>
    </location>
</feature>
<keyword evidence="7" id="KW-0862">Zinc</keyword>
<gene>
    <name evidence="10" type="primary">LOC100787213</name>
    <name evidence="9" type="ORF">GLYMA_04G075400</name>
</gene>
<dbReference type="Gramene" id="KRH61936">
    <property type="protein sequence ID" value="KRH61936"/>
    <property type="gene ID" value="GLYMA_04G075400"/>
</dbReference>
<evidence type="ECO:0000256" key="2">
    <source>
        <dbReference type="ARBA" id="ARBA00012483"/>
    </source>
</evidence>
<dbReference type="EMBL" id="CM000837">
    <property type="protein sequence ID" value="KRH61936.1"/>
    <property type="molecule type" value="Genomic_DNA"/>
</dbReference>
<dbReference type="ExpressionAtlas" id="A0A0R0K5H3">
    <property type="expression patterns" value="baseline and differential"/>
</dbReference>
<reference evidence="9" key="3">
    <citation type="submission" date="2018-07" db="EMBL/GenBank/DDBJ databases">
        <title>WGS assembly of Glycine max.</title>
        <authorList>
            <person name="Schmutz J."/>
            <person name="Cannon S."/>
            <person name="Schlueter J."/>
            <person name="Ma J."/>
            <person name="Mitros T."/>
            <person name="Nelson W."/>
            <person name="Hyten D."/>
            <person name="Song Q."/>
            <person name="Thelen J."/>
            <person name="Cheng J."/>
            <person name="Xu D."/>
            <person name="Hellsten U."/>
            <person name="May G."/>
            <person name="Yu Y."/>
            <person name="Sakurai T."/>
            <person name="Umezawa T."/>
            <person name="Bhattacharyya M."/>
            <person name="Sandhu D."/>
            <person name="Valliyodan B."/>
            <person name="Lindquist E."/>
            <person name="Peto M."/>
            <person name="Grant D."/>
            <person name="Shu S."/>
            <person name="Goodstein D."/>
            <person name="Barry K."/>
            <person name="Futrell-Griggs M."/>
            <person name="Abernathy B."/>
            <person name="Du J."/>
            <person name="Tian Z."/>
            <person name="Zhu L."/>
            <person name="Gill N."/>
            <person name="Joshi T."/>
            <person name="Libault M."/>
            <person name="Sethuraman A."/>
            <person name="Zhang X."/>
            <person name="Shinozaki K."/>
            <person name="Nguyen H."/>
            <person name="Wing R."/>
            <person name="Cregan P."/>
            <person name="Specht J."/>
            <person name="Grimwood J."/>
            <person name="Rokhsar D."/>
            <person name="Stacey G."/>
            <person name="Shoemaker R."/>
            <person name="Jackson S."/>
        </authorList>
    </citation>
    <scope>NUCLEOTIDE SEQUENCE</scope>
    <source>
        <tissue evidence="9">Callus</tissue>
    </source>
</reference>